<dbReference type="RefSeq" id="WP_207325339.1">
    <property type="nucleotide sequence ID" value="NZ_CP071504.1"/>
</dbReference>
<evidence type="ECO:0000259" key="7">
    <source>
        <dbReference type="Pfam" id="PF01578"/>
    </source>
</evidence>
<dbReference type="PANTHER" id="PTHR30071">
    <property type="entry name" value="HEME EXPORTER PROTEIN C"/>
    <property type="match status" value="1"/>
</dbReference>
<evidence type="ECO:0000313" key="8">
    <source>
        <dbReference type="EMBL" id="QSX30503.1"/>
    </source>
</evidence>
<reference evidence="8 9" key="1">
    <citation type="submission" date="2021-03" db="EMBL/GenBank/DDBJ databases">
        <title>Novel species identification of genus Shewanella.</title>
        <authorList>
            <person name="Liu G."/>
            <person name="Zhang Q."/>
        </authorList>
    </citation>
    <scope>NUCLEOTIDE SEQUENCE [LARGE SCALE GENOMIC DNA]</scope>
    <source>
        <strain evidence="8 9">FJAT-53726</strain>
    </source>
</reference>
<dbReference type="AlphaFoldDB" id="A0A974XNJ3"/>
<keyword evidence="4 6" id="KW-1133">Transmembrane helix</keyword>
<dbReference type="InterPro" id="IPR045062">
    <property type="entry name" value="Cyt_c_biogenesis_CcsA/CcmC"/>
</dbReference>
<dbReference type="PANTHER" id="PTHR30071:SF1">
    <property type="entry name" value="CYTOCHROME B_B6 PROTEIN-RELATED"/>
    <property type="match status" value="1"/>
</dbReference>
<keyword evidence="9" id="KW-1185">Reference proteome</keyword>
<comment type="subcellular location">
    <subcellularLocation>
        <location evidence="1">Membrane</location>
        <topology evidence="1">Multi-pass membrane protein</topology>
    </subcellularLocation>
</comment>
<evidence type="ECO:0000256" key="6">
    <source>
        <dbReference type="SAM" id="Phobius"/>
    </source>
</evidence>
<proteinExistence type="predicted"/>
<dbReference type="GO" id="GO:0005886">
    <property type="term" value="C:plasma membrane"/>
    <property type="evidence" value="ECO:0007669"/>
    <property type="project" value="TreeGrafter"/>
</dbReference>
<feature type="transmembrane region" description="Helical" evidence="6">
    <location>
        <begin position="63"/>
        <end position="93"/>
    </location>
</feature>
<dbReference type="GO" id="GO:0017004">
    <property type="term" value="P:cytochrome complex assembly"/>
    <property type="evidence" value="ECO:0007669"/>
    <property type="project" value="UniProtKB-KW"/>
</dbReference>
<evidence type="ECO:0000256" key="4">
    <source>
        <dbReference type="ARBA" id="ARBA00022989"/>
    </source>
</evidence>
<keyword evidence="5 6" id="KW-0472">Membrane</keyword>
<evidence type="ECO:0000256" key="3">
    <source>
        <dbReference type="ARBA" id="ARBA00022748"/>
    </source>
</evidence>
<evidence type="ECO:0000313" key="9">
    <source>
        <dbReference type="Proteomes" id="UP000663281"/>
    </source>
</evidence>
<gene>
    <name evidence="8" type="primary">ccsA</name>
    <name evidence="8" type="ORF">JYB88_02245</name>
</gene>
<sequence length="207" mass="23540">MTIFEILSSNIWSFVLIWLLCFYRFTRVRQALLMACPVFFMMMGWLLLANPGKTFFPSTYYTVWLYIHVGFGKVFLGAVLIAVSLSLTVLMRLLARGRWAFQALPADAALSELAFRFLAVGLVFDTLMLISGAIWAQDAWGRYWSWDSLEVWALISWICMALTLHARFALELTPRKSALLVIAVFSVAFLTFFGIPFISQSAHKGII</sequence>
<feature type="transmembrane region" description="Helical" evidence="6">
    <location>
        <begin position="113"/>
        <end position="136"/>
    </location>
</feature>
<feature type="transmembrane region" description="Helical" evidence="6">
    <location>
        <begin position="6"/>
        <end position="25"/>
    </location>
</feature>
<feature type="transmembrane region" description="Helical" evidence="6">
    <location>
        <begin position="177"/>
        <end position="198"/>
    </location>
</feature>
<protein>
    <submittedName>
        <fullName evidence="8">Cytochrome c biogenesis protein CcsA</fullName>
    </submittedName>
</protein>
<feature type="domain" description="Cytochrome c assembly protein" evidence="7">
    <location>
        <begin position="11"/>
        <end position="203"/>
    </location>
</feature>
<feature type="transmembrane region" description="Helical" evidence="6">
    <location>
        <begin position="151"/>
        <end position="170"/>
    </location>
</feature>
<dbReference type="InterPro" id="IPR002541">
    <property type="entry name" value="Cyt_c_assembly"/>
</dbReference>
<keyword evidence="2 6" id="KW-0812">Transmembrane</keyword>
<evidence type="ECO:0000256" key="5">
    <source>
        <dbReference type="ARBA" id="ARBA00023136"/>
    </source>
</evidence>
<keyword evidence="3" id="KW-0201">Cytochrome c-type biogenesis</keyword>
<accession>A0A974XNJ3</accession>
<dbReference type="Pfam" id="PF01578">
    <property type="entry name" value="Cytochrom_C_asm"/>
    <property type="match status" value="1"/>
</dbReference>
<organism evidence="8 9">
    <name type="scientific">Shewanella cyperi</name>
    <dbReference type="NCBI Taxonomy" id="2814292"/>
    <lineage>
        <taxon>Bacteria</taxon>
        <taxon>Pseudomonadati</taxon>
        <taxon>Pseudomonadota</taxon>
        <taxon>Gammaproteobacteria</taxon>
        <taxon>Alteromonadales</taxon>
        <taxon>Shewanellaceae</taxon>
        <taxon>Shewanella</taxon>
    </lineage>
</organism>
<evidence type="ECO:0000256" key="1">
    <source>
        <dbReference type="ARBA" id="ARBA00004141"/>
    </source>
</evidence>
<feature type="transmembrane region" description="Helical" evidence="6">
    <location>
        <begin position="32"/>
        <end position="51"/>
    </location>
</feature>
<evidence type="ECO:0000256" key="2">
    <source>
        <dbReference type="ARBA" id="ARBA00022692"/>
    </source>
</evidence>
<dbReference type="EMBL" id="CP071504">
    <property type="protein sequence ID" value="QSX30503.1"/>
    <property type="molecule type" value="Genomic_DNA"/>
</dbReference>
<dbReference type="Proteomes" id="UP000663281">
    <property type="component" value="Chromosome"/>
</dbReference>
<dbReference type="GO" id="GO:0020037">
    <property type="term" value="F:heme binding"/>
    <property type="evidence" value="ECO:0007669"/>
    <property type="project" value="InterPro"/>
</dbReference>
<name>A0A974XNJ3_9GAMM</name>
<dbReference type="KEGG" id="scyp:JYB88_02245"/>